<evidence type="ECO:0008006" key="3">
    <source>
        <dbReference type="Google" id="ProtNLM"/>
    </source>
</evidence>
<evidence type="ECO:0000313" key="1">
    <source>
        <dbReference type="EMBL" id="WCT13344.1"/>
    </source>
</evidence>
<organism evidence="1 2">
    <name type="scientific">Mucilaginibacter jinjuensis</name>
    <dbReference type="NCBI Taxonomy" id="1176721"/>
    <lineage>
        <taxon>Bacteria</taxon>
        <taxon>Pseudomonadati</taxon>
        <taxon>Bacteroidota</taxon>
        <taxon>Sphingobacteriia</taxon>
        <taxon>Sphingobacteriales</taxon>
        <taxon>Sphingobacteriaceae</taxon>
        <taxon>Mucilaginibacter</taxon>
    </lineage>
</organism>
<sequence length="319" mass="36310">METTMNPAAIREQVSITGLLARLGYQPAYNSGREIMYRNVLHEDGKKPSLCVNDTLGMWYDHDTGKGGNVIDFGLAFWPGLEIREVCSKLHEIMEQAIPAAVSLIKSTRRKRHKALIQPYYHVDKVCDLGKTPSIHIYLEKRGLWEVAQGILQEVHYHSVHAKLEPRQFFAAGHRNDSGSWQVRNKYFKGCLGNKGLTLLSGDSRRICVFKDIFDYLSWKHDHPELPDTALIINSYSLLPAAIKTAMRYPSISVYFDHSPGGHQSLHQFMTELPYAADGTPAFSGHHDYSEKRRTEARAAFEAQKPKDLFKNIEIPFIR</sequence>
<dbReference type="Proteomes" id="UP001216139">
    <property type="component" value="Chromosome"/>
</dbReference>
<dbReference type="SUPFAM" id="SSF57783">
    <property type="entry name" value="Zinc beta-ribbon"/>
    <property type="match status" value="1"/>
</dbReference>
<accession>A0ABY7TAX7</accession>
<keyword evidence="2" id="KW-1185">Reference proteome</keyword>
<evidence type="ECO:0000313" key="2">
    <source>
        <dbReference type="Proteomes" id="UP001216139"/>
    </source>
</evidence>
<dbReference type="EMBL" id="CP117167">
    <property type="protein sequence ID" value="WCT13344.1"/>
    <property type="molecule type" value="Genomic_DNA"/>
</dbReference>
<protein>
    <recommendedName>
        <fullName evidence="3">Toprim domain-containing protein</fullName>
    </recommendedName>
</protein>
<proteinExistence type="predicted"/>
<reference evidence="1 2" key="1">
    <citation type="submission" date="2023-02" db="EMBL/GenBank/DDBJ databases">
        <title>Genome sequence of Mucilaginibacter jinjuensis strain KACC 16571.</title>
        <authorList>
            <person name="Kim S."/>
            <person name="Heo J."/>
            <person name="Kwon S.-W."/>
        </authorList>
    </citation>
    <scope>NUCLEOTIDE SEQUENCE [LARGE SCALE GENOMIC DNA]</scope>
    <source>
        <strain evidence="1 2">KACC 16571</strain>
    </source>
</reference>
<dbReference type="InterPro" id="IPR036977">
    <property type="entry name" value="DNA_primase_Znf_CHC2"/>
</dbReference>
<dbReference type="RefSeq" id="WP_273631629.1">
    <property type="nucleotide sequence ID" value="NZ_CP117167.1"/>
</dbReference>
<dbReference type="Gene3D" id="3.90.580.10">
    <property type="entry name" value="Zinc finger, CHC2-type domain"/>
    <property type="match status" value="1"/>
</dbReference>
<name>A0ABY7TAX7_9SPHI</name>
<gene>
    <name evidence="1" type="ORF">PQO05_05280</name>
</gene>